<keyword evidence="11 18" id="KW-0249">Electron transport</keyword>
<feature type="domain" description="NADH:quinone oxidoreductase/Mrp antiporter transmembrane" evidence="19">
    <location>
        <begin position="24"/>
        <end position="273"/>
    </location>
</feature>
<feature type="transmembrane region" description="Helical" evidence="18">
    <location>
        <begin position="188"/>
        <end position="208"/>
    </location>
</feature>
<evidence type="ECO:0000256" key="4">
    <source>
        <dbReference type="ARBA" id="ARBA00012944"/>
    </source>
</evidence>
<dbReference type="PANTHER" id="PTHR46552">
    <property type="entry name" value="NADH-UBIQUINONE OXIDOREDUCTASE CHAIN 2"/>
    <property type="match status" value="1"/>
</dbReference>
<feature type="transmembrane region" description="Helical" evidence="18">
    <location>
        <begin position="105"/>
        <end position="125"/>
    </location>
</feature>
<evidence type="ECO:0000256" key="8">
    <source>
        <dbReference type="ARBA" id="ARBA00022692"/>
    </source>
</evidence>
<keyword evidence="15 18" id="KW-0496">Mitochondrion</keyword>
<evidence type="ECO:0000256" key="13">
    <source>
        <dbReference type="ARBA" id="ARBA00023027"/>
    </source>
</evidence>
<evidence type="ECO:0000256" key="10">
    <source>
        <dbReference type="ARBA" id="ARBA00022967"/>
    </source>
</evidence>
<evidence type="ECO:0000256" key="5">
    <source>
        <dbReference type="ARBA" id="ARBA00021008"/>
    </source>
</evidence>
<keyword evidence="7 18" id="KW-0679">Respiratory chain</keyword>
<comment type="similarity">
    <text evidence="3 18">Belongs to the complex I subunit 2 family.</text>
</comment>
<evidence type="ECO:0000256" key="15">
    <source>
        <dbReference type="ARBA" id="ARBA00023128"/>
    </source>
</evidence>
<keyword evidence="6" id="KW-0813">Transport</keyword>
<sequence length="324" mass="37213">MLFNSTKLLLANTMMIGVIMVICSNNWVSMWVGLEMSLLSFIPFLQTSNIISSESMIKYFIMQSVASTMLLFSVVIMLIGVNMMYEMIMTVSMLIKLGSAPFQNWVLLVIETMDYLSMFIMLTVLKMPPLSIMFQMHSEMLLVPIMLGMIVGSILCLNQSSIRKTIAYSSIYNMSLMLISISNFNITMIYLMIYSTSLMLFILTIKPMKVNFINQIIFNKYNVFIKMNLWINMLSMGGFPPLIGFMGKLLIIQLLMMMNQILLAVILVVTSMLVMAFYMRMAFTSMMSFSIMKKWDNMENYNELFLMSLNLSMSPLLISLTLIF</sequence>
<keyword evidence="14 18" id="KW-0830">Ubiquinone</keyword>
<evidence type="ECO:0000313" key="20">
    <source>
        <dbReference type="EMBL" id="ASM41852.1"/>
    </source>
</evidence>
<evidence type="ECO:0000256" key="3">
    <source>
        <dbReference type="ARBA" id="ARBA00007012"/>
    </source>
</evidence>
<evidence type="ECO:0000256" key="12">
    <source>
        <dbReference type="ARBA" id="ARBA00022989"/>
    </source>
</evidence>
<feature type="transmembrane region" description="Helical" evidence="18">
    <location>
        <begin position="304"/>
        <end position="323"/>
    </location>
</feature>
<dbReference type="PRINTS" id="PR01436">
    <property type="entry name" value="NADHDHGNASE2"/>
</dbReference>
<dbReference type="InterPro" id="IPR001750">
    <property type="entry name" value="ND/Mrp_TM"/>
</dbReference>
<keyword evidence="8 18" id="KW-0812">Transmembrane</keyword>
<dbReference type="InterPro" id="IPR050175">
    <property type="entry name" value="Complex_I_Subunit_2"/>
</dbReference>
<evidence type="ECO:0000256" key="17">
    <source>
        <dbReference type="ARBA" id="ARBA00049551"/>
    </source>
</evidence>
<protein>
    <recommendedName>
        <fullName evidence="5 18">NADH-ubiquinone oxidoreductase chain 2</fullName>
        <ecNumber evidence="4 18">7.1.1.2</ecNumber>
    </recommendedName>
</protein>
<dbReference type="GO" id="GO:0006120">
    <property type="term" value="P:mitochondrial electron transport, NADH to ubiquinone"/>
    <property type="evidence" value="ECO:0007669"/>
    <property type="project" value="InterPro"/>
</dbReference>
<comment type="function">
    <text evidence="18">Core subunit of the mitochondrial membrane respiratory chain NADH dehydrogenase (Complex I) which catalyzes electron transfer from NADH through the respiratory chain, using ubiquinone as an electron acceptor. Essential for the catalytic activity and assembly of complex I.</text>
</comment>
<dbReference type="AlphaFoldDB" id="A0A343ETB0"/>
<feature type="transmembrane region" description="Helical" evidence="18">
    <location>
        <begin position="60"/>
        <end position="85"/>
    </location>
</feature>
<accession>A0A343ETB0</accession>
<dbReference type="InterPro" id="IPR003917">
    <property type="entry name" value="NADH_UbQ_OxRdtase_chain2"/>
</dbReference>
<dbReference type="GO" id="GO:0008137">
    <property type="term" value="F:NADH dehydrogenase (ubiquinone) activity"/>
    <property type="evidence" value="ECO:0007669"/>
    <property type="project" value="UniProtKB-EC"/>
</dbReference>
<comment type="subcellular location">
    <subcellularLocation>
        <location evidence="2 18">Mitochondrion inner membrane</location>
        <topology evidence="2 18">Multi-pass membrane protein</topology>
    </subcellularLocation>
</comment>
<evidence type="ECO:0000256" key="1">
    <source>
        <dbReference type="ARBA" id="ARBA00003257"/>
    </source>
</evidence>
<dbReference type="EC" id="7.1.1.2" evidence="4 18"/>
<keyword evidence="12 18" id="KW-1133">Transmembrane helix</keyword>
<keyword evidence="13 18" id="KW-0520">NAD</keyword>
<evidence type="ECO:0000259" key="19">
    <source>
        <dbReference type="Pfam" id="PF00361"/>
    </source>
</evidence>
<reference evidence="20" key="1">
    <citation type="journal article" date="2017" name="Sci. Rep.">
        <title>Mitochondrial genomic variation and phylogenetic relationships of three groups in the genus Scaphoideus (Hemiptera: Cicadellidae: Deltocephalinae).</title>
        <authorList>
            <person name="Du Y."/>
            <person name="Dai W."/>
            <person name="Dietrich C.H."/>
        </authorList>
    </citation>
    <scope>NUCLEOTIDE SEQUENCE</scope>
</reference>
<name>A0A343ETB0_9HEMI</name>
<feature type="transmembrane region" description="Helical" evidence="18">
    <location>
        <begin position="9"/>
        <end position="28"/>
    </location>
</feature>
<evidence type="ECO:0000256" key="9">
    <source>
        <dbReference type="ARBA" id="ARBA00022792"/>
    </source>
</evidence>
<keyword evidence="16 18" id="KW-0472">Membrane</keyword>
<evidence type="ECO:0000256" key="18">
    <source>
        <dbReference type="RuleBase" id="RU003403"/>
    </source>
</evidence>
<feature type="transmembrane region" description="Helical" evidence="18">
    <location>
        <begin position="261"/>
        <end position="283"/>
    </location>
</feature>
<geneLocation type="mitochondrion" evidence="20"/>
<keyword evidence="9 18" id="KW-0999">Mitochondrion inner membrane</keyword>
<dbReference type="EMBL" id="KY817243">
    <property type="protein sequence ID" value="ASM41852.1"/>
    <property type="molecule type" value="Genomic_DNA"/>
</dbReference>
<dbReference type="PANTHER" id="PTHR46552:SF1">
    <property type="entry name" value="NADH-UBIQUINONE OXIDOREDUCTASE CHAIN 2"/>
    <property type="match status" value="1"/>
</dbReference>
<comment type="function">
    <text evidence="1">Core subunit of the mitochondrial membrane respiratory chain NADH dehydrogenase (Complex I) that is believed to belong to the minimal assembly required for catalysis. Complex I functions in the transfer of electrons from NADH to the respiratory chain. The immediate electron acceptor for the enzyme is believed to be ubiquinone.</text>
</comment>
<evidence type="ECO:0000256" key="6">
    <source>
        <dbReference type="ARBA" id="ARBA00022448"/>
    </source>
</evidence>
<evidence type="ECO:0000256" key="14">
    <source>
        <dbReference type="ARBA" id="ARBA00023075"/>
    </source>
</evidence>
<gene>
    <name evidence="20" type="primary">ND2</name>
</gene>
<evidence type="ECO:0000256" key="16">
    <source>
        <dbReference type="ARBA" id="ARBA00023136"/>
    </source>
</evidence>
<feature type="transmembrane region" description="Helical" evidence="18">
    <location>
        <begin position="229"/>
        <end position="255"/>
    </location>
</feature>
<feature type="transmembrane region" description="Helical" evidence="18">
    <location>
        <begin position="140"/>
        <end position="158"/>
    </location>
</feature>
<dbReference type="GO" id="GO:0005743">
    <property type="term" value="C:mitochondrial inner membrane"/>
    <property type="evidence" value="ECO:0007669"/>
    <property type="project" value="UniProtKB-SubCell"/>
</dbReference>
<keyword evidence="10 18" id="KW-1278">Translocase</keyword>
<comment type="catalytic activity">
    <reaction evidence="17 18">
        <text>a ubiquinone + NADH + 5 H(+)(in) = a ubiquinol + NAD(+) + 4 H(+)(out)</text>
        <dbReference type="Rhea" id="RHEA:29091"/>
        <dbReference type="Rhea" id="RHEA-COMP:9565"/>
        <dbReference type="Rhea" id="RHEA-COMP:9566"/>
        <dbReference type="ChEBI" id="CHEBI:15378"/>
        <dbReference type="ChEBI" id="CHEBI:16389"/>
        <dbReference type="ChEBI" id="CHEBI:17976"/>
        <dbReference type="ChEBI" id="CHEBI:57540"/>
        <dbReference type="ChEBI" id="CHEBI:57945"/>
        <dbReference type="EC" id="7.1.1.2"/>
    </reaction>
</comment>
<evidence type="ECO:0000256" key="7">
    <source>
        <dbReference type="ARBA" id="ARBA00022660"/>
    </source>
</evidence>
<organism evidence="20">
    <name type="scientific">Scaphoideus maai</name>
    <dbReference type="NCBI Taxonomy" id="2021107"/>
    <lineage>
        <taxon>Eukaryota</taxon>
        <taxon>Metazoa</taxon>
        <taxon>Ecdysozoa</taxon>
        <taxon>Arthropoda</taxon>
        <taxon>Hexapoda</taxon>
        <taxon>Insecta</taxon>
        <taxon>Pterygota</taxon>
        <taxon>Neoptera</taxon>
        <taxon>Paraneoptera</taxon>
        <taxon>Hemiptera</taxon>
        <taxon>Auchenorrhyncha</taxon>
        <taxon>Membracoidea</taxon>
        <taxon>Cicadellidae</taxon>
        <taxon>Deltocephalinae</taxon>
        <taxon>Scaphoideini</taxon>
        <taxon>Scaphoideus</taxon>
    </lineage>
</organism>
<dbReference type="Pfam" id="PF00361">
    <property type="entry name" value="Proton_antipo_M"/>
    <property type="match status" value="1"/>
</dbReference>
<evidence type="ECO:0000256" key="11">
    <source>
        <dbReference type="ARBA" id="ARBA00022982"/>
    </source>
</evidence>
<evidence type="ECO:0000256" key="2">
    <source>
        <dbReference type="ARBA" id="ARBA00004448"/>
    </source>
</evidence>
<proteinExistence type="inferred from homology"/>